<dbReference type="Proteomes" id="UP000594688">
    <property type="component" value="Chromosome"/>
</dbReference>
<dbReference type="EMBL" id="CP048685">
    <property type="protein sequence ID" value="QPJ61919.1"/>
    <property type="molecule type" value="Genomic_DNA"/>
</dbReference>
<name>A0A7T0BVT3_9BACT</name>
<evidence type="ECO:0000313" key="1">
    <source>
        <dbReference type="EMBL" id="QPJ61919.1"/>
    </source>
</evidence>
<dbReference type="AlphaFoldDB" id="A0A7T0BVT3"/>
<dbReference type="KEGG" id="nli:G3M70_08545"/>
<protein>
    <submittedName>
        <fullName evidence="1">Uncharacterized protein</fullName>
    </submittedName>
</protein>
<proteinExistence type="predicted"/>
<organism evidence="1 2">
    <name type="scientific">Candidatus Nitronauta litoralis</name>
    <dbReference type="NCBI Taxonomy" id="2705533"/>
    <lineage>
        <taxon>Bacteria</taxon>
        <taxon>Pseudomonadati</taxon>
        <taxon>Nitrospinota/Tectimicrobiota group</taxon>
        <taxon>Nitrospinota</taxon>
        <taxon>Nitrospinia</taxon>
        <taxon>Nitrospinales</taxon>
        <taxon>Nitrospinaceae</taxon>
        <taxon>Candidatus Nitronauta</taxon>
    </lineage>
</organism>
<gene>
    <name evidence="1" type="ORF">G3M70_08545</name>
</gene>
<reference evidence="1 2" key="1">
    <citation type="submission" date="2020-02" db="EMBL/GenBank/DDBJ databases">
        <title>Genomic and physiological characterization of two novel Nitrospinaceae genera.</title>
        <authorList>
            <person name="Mueller A.J."/>
            <person name="Jung M.-Y."/>
            <person name="Strachan C.R."/>
            <person name="Herbold C.W."/>
            <person name="Kirkegaard R.H."/>
            <person name="Daims H."/>
        </authorList>
    </citation>
    <scope>NUCLEOTIDE SEQUENCE [LARGE SCALE GENOMIC DNA]</scope>
    <source>
        <strain evidence="1">EB</strain>
    </source>
</reference>
<sequence length="161" mass="18216">MKSIDQKQWQEFVDKSGMVMPGKGPFIGPALSFKDPATRKMVIHFTDRDFPVGFSRKLGVLLSGQEAWYLFPRKCFFPIELYETNEISNLKHHLVQEWCKLLDDEHDLYVVGASGDVIISYGHLFMDEGLKVFIQNPELAETLLALLIDSGANAELISPTP</sequence>
<evidence type="ECO:0000313" key="2">
    <source>
        <dbReference type="Proteomes" id="UP000594688"/>
    </source>
</evidence>
<accession>A0A7T0BVT3</accession>